<dbReference type="RefSeq" id="WP_367641100.1">
    <property type="nucleotide sequence ID" value="NZ_JBFNQN010000021.1"/>
</dbReference>
<dbReference type="PANTHER" id="PTHR31084">
    <property type="entry name" value="ALPHA-L-FUCOSIDASE 2"/>
    <property type="match status" value="1"/>
</dbReference>
<feature type="domain" description="Alpha fucosidase A-like C-terminal" evidence="2">
    <location>
        <begin position="685"/>
        <end position="777"/>
    </location>
</feature>
<dbReference type="Gene3D" id="1.50.10.10">
    <property type="match status" value="1"/>
</dbReference>
<keyword evidence="5" id="KW-1185">Reference proteome</keyword>
<evidence type="ECO:0000259" key="2">
    <source>
        <dbReference type="Pfam" id="PF21307"/>
    </source>
</evidence>
<dbReference type="GO" id="GO:0016787">
    <property type="term" value="F:hydrolase activity"/>
    <property type="evidence" value="ECO:0007669"/>
    <property type="project" value="UniProtKB-KW"/>
</dbReference>
<dbReference type="InterPro" id="IPR016518">
    <property type="entry name" value="Alpha-L-fucosidase"/>
</dbReference>
<dbReference type="EMBL" id="JBFNQN010000021">
    <property type="protein sequence ID" value="MEW9267668.1"/>
    <property type="molecule type" value="Genomic_DNA"/>
</dbReference>
<gene>
    <name evidence="4" type="ORF">AB1207_23245</name>
</gene>
<feature type="domain" description="Glycosyl hydrolase family 95 N-terminal" evidence="1">
    <location>
        <begin position="11"/>
        <end position="256"/>
    </location>
</feature>
<evidence type="ECO:0000313" key="4">
    <source>
        <dbReference type="EMBL" id="MEW9267668.1"/>
    </source>
</evidence>
<dbReference type="InterPro" id="IPR012341">
    <property type="entry name" value="6hp_glycosidase-like_sf"/>
</dbReference>
<organism evidence="4 5">
    <name type="scientific">Kineococcus endophyticus</name>
    <dbReference type="NCBI Taxonomy" id="1181883"/>
    <lineage>
        <taxon>Bacteria</taxon>
        <taxon>Bacillati</taxon>
        <taxon>Actinomycetota</taxon>
        <taxon>Actinomycetes</taxon>
        <taxon>Kineosporiales</taxon>
        <taxon>Kineosporiaceae</taxon>
        <taxon>Kineococcus</taxon>
    </lineage>
</organism>
<dbReference type="Pfam" id="PF22124">
    <property type="entry name" value="Glyco_hydro_95_cat"/>
    <property type="match status" value="1"/>
</dbReference>
<keyword evidence="4" id="KW-0378">Hydrolase</keyword>
<reference evidence="4 5" key="1">
    <citation type="submission" date="2024-07" db="EMBL/GenBank/DDBJ databases">
        <authorList>
            <person name="Thanompreechachai J."/>
            <person name="Duangmal K."/>
        </authorList>
    </citation>
    <scope>NUCLEOTIDE SEQUENCE [LARGE SCALE GENOMIC DNA]</scope>
    <source>
        <strain evidence="4 5">KCTC 19886</strain>
    </source>
</reference>
<dbReference type="PIRSF" id="PIRSF007663">
    <property type="entry name" value="UCP007663"/>
    <property type="match status" value="1"/>
</dbReference>
<evidence type="ECO:0000313" key="5">
    <source>
        <dbReference type="Proteomes" id="UP001555826"/>
    </source>
</evidence>
<dbReference type="Proteomes" id="UP001555826">
    <property type="component" value="Unassembled WGS sequence"/>
</dbReference>
<dbReference type="InterPro" id="IPR049053">
    <property type="entry name" value="AFCA-like_C"/>
</dbReference>
<dbReference type="PANTHER" id="PTHR31084:SF0">
    <property type="entry name" value="ALPHA-L-FUCOSIDASE 2"/>
    <property type="match status" value="1"/>
</dbReference>
<dbReference type="Pfam" id="PF14498">
    <property type="entry name" value="Glyco_hyd_65N_2"/>
    <property type="match status" value="1"/>
</dbReference>
<evidence type="ECO:0000259" key="1">
    <source>
        <dbReference type="Pfam" id="PF14498"/>
    </source>
</evidence>
<name>A0ABV3PE75_9ACTN</name>
<sequence length="783" mass="82812">MTHQPAPRHVLRCDRPASRFADAFLLGDGRLGVTASGGVGTETFDLNADTLWSGGPLEPRTDGGAAHVLPALREAVAAGDHHRADELALQLHADGYTESYQPVGRLSWSYDAGAGEDVAEYARDLDLAAAVSSTRYRRGSTDHALEAFVAPDPSVLVATTGWDGGALPAVDFTSPHPLGLHRVEETAGGTLVLAAGRVPATVIPNYVPDDDPVRYADDVPDADGTVARGGGFAVAALVHGEGSTARLTATVVTGFRGWNARPSADLEALAAQAREQVLAAAGVPTADLRERTTAEHRRWFDRVDLDVQAAPGHEADVAVAQQVFDLGRYLLVASSRPGTQAANLQGIWNTDVRPGWSSNYTTNINVTMNYWAAETTGVAELHTPLFELARDLAEAGQETARLDYGARGAIVHHNTDVWRFSRAVQGRPFWSNWPSALPWLAAHTYDHVDFGSAADGFVRDVALPVHRAAAAAALDLLVEDSEGSLLPSPSTSPENSFLLPDGSSAAVTAGATMDRELTREVFTHYLDLLARAGEDDDEFAQEVRAALPRLAGPAVVDGVLQEWGPGLESAEPGHRHVSHLYGVFPGTSTTRRRTPDLLAASRRSLEGRLSHGGGHTGWSRSWVVGLSARFGDGAAAQEHLRVLVEDLMSDSLLDLHPHSDWPGNAIFQIDGNFGVVAGIAETLLQGHDGGLDLLPALPPAWTSGSVRGLRARGGHTVDLSWADGTLAGGRVVAGQDGELTVRVQRTNVTVTTAEGELVAKGDGELAWTATAGTEYVLQASPAA</sequence>
<dbReference type="InterPro" id="IPR008928">
    <property type="entry name" value="6-hairpin_glycosidase_sf"/>
</dbReference>
<protein>
    <submittedName>
        <fullName evidence="4">Glycoside hydrolase N-terminal domain-containing protein</fullName>
    </submittedName>
</protein>
<comment type="caution">
    <text evidence="4">The sequence shown here is derived from an EMBL/GenBank/DDBJ whole genome shotgun (WGS) entry which is preliminary data.</text>
</comment>
<dbReference type="InterPro" id="IPR054363">
    <property type="entry name" value="GH95_cat"/>
</dbReference>
<dbReference type="InterPro" id="IPR027414">
    <property type="entry name" value="GH95_N_dom"/>
</dbReference>
<feature type="domain" description="Glycosyl hydrolase family 95 catalytic" evidence="3">
    <location>
        <begin position="301"/>
        <end position="683"/>
    </location>
</feature>
<dbReference type="Pfam" id="PF21307">
    <property type="entry name" value="Glyco_hydro_95_C"/>
    <property type="match status" value="1"/>
</dbReference>
<dbReference type="SUPFAM" id="SSF48208">
    <property type="entry name" value="Six-hairpin glycosidases"/>
    <property type="match status" value="1"/>
</dbReference>
<accession>A0ABV3PE75</accession>
<evidence type="ECO:0000259" key="3">
    <source>
        <dbReference type="Pfam" id="PF22124"/>
    </source>
</evidence>
<proteinExistence type="predicted"/>